<dbReference type="PANTHER" id="PTHR43172">
    <property type="entry name" value="ADENYLOSUCCINATE LYASE"/>
    <property type="match status" value="1"/>
</dbReference>
<dbReference type="Proteomes" id="UP000038040">
    <property type="component" value="Unplaced"/>
</dbReference>
<sequence length="457" mass="52354">LHYSKICCIFFLIAFYFKVITWRQMWIWLAEAEHELGLKQVTIEAIDEMKRSREIIDWPMIRAEEKRLKHDVMAHNYTFGEICPKARGIIHLGATSCFVQDNSDLIIQRQCIDVILNKLAICLDRLGDFADRTKEVVTVGRTHLQSASLVTVGKRAIIWAQELLMVLLKLERFYEEMRFRGIKGATGTQDSFLTLFHGEEDKVEKLDDLVTKKAGFTHRFSICGQTYSRQQDCDLINILALLGASLKKICMDLRFLQAVDELVEPFESEQIGSSAMPYKKNPMKSERICSLARRLISAPQDSLNTFGDQVLERTLDDSAIRRILIPESFLNVTEGLSLRKENINRNVMNELPFLMLEKALMWLTEIGIDRQHAHEKIREVALAAKEASKLAPISINSILSDVFFDPVRNRVIDAINQPLSFTGRCVSQTVRFLNDELRPAITKYLTAEATKKVDLDI</sequence>
<dbReference type="GO" id="GO:0070626">
    <property type="term" value="F:(S)-2-(5-amino-1-(5-phospho-D-ribosyl)imidazole-4-carboxamido) succinate lyase (fumarate-forming) activity"/>
    <property type="evidence" value="ECO:0007669"/>
    <property type="project" value="TreeGrafter"/>
</dbReference>
<evidence type="ECO:0000313" key="3">
    <source>
        <dbReference type="Proteomes" id="UP000038040"/>
    </source>
</evidence>
<dbReference type="Gene3D" id="1.10.40.30">
    <property type="entry name" value="Fumarase/aspartase (C-terminal domain)"/>
    <property type="match status" value="1"/>
</dbReference>
<protein>
    <submittedName>
        <fullName evidence="4">ADSL_C domain-containing protein</fullName>
    </submittedName>
</protein>
<dbReference type="PRINTS" id="PR00149">
    <property type="entry name" value="FUMRATELYASE"/>
</dbReference>
<dbReference type="AlphaFoldDB" id="A0A158Q3G4"/>
<dbReference type="InterPro" id="IPR000362">
    <property type="entry name" value="Fumarate_lyase_fam"/>
</dbReference>
<dbReference type="Gene3D" id="1.20.200.10">
    <property type="entry name" value="Fumarase/aspartase (Central domain)"/>
    <property type="match status" value="1"/>
</dbReference>
<dbReference type="SMART" id="SM00998">
    <property type="entry name" value="ADSL_C"/>
    <property type="match status" value="1"/>
</dbReference>
<dbReference type="WBParaSite" id="DME_0000234301-mRNA-1">
    <property type="protein sequence ID" value="DME_0000234301-mRNA-1"/>
    <property type="gene ID" value="DME_0000234301"/>
</dbReference>
<dbReference type="Gene3D" id="1.10.275.60">
    <property type="match status" value="1"/>
</dbReference>
<dbReference type="SUPFAM" id="SSF48557">
    <property type="entry name" value="L-aspartase-like"/>
    <property type="match status" value="1"/>
</dbReference>
<dbReference type="PRINTS" id="PR00145">
    <property type="entry name" value="ARGSUCLYASE"/>
</dbReference>
<dbReference type="GO" id="GO:0004018">
    <property type="term" value="F:N6-(1,2-dicarboxyethyl)AMP AMP-lyase (fumarate-forming) activity"/>
    <property type="evidence" value="ECO:0007669"/>
    <property type="project" value="TreeGrafter"/>
</dbReference>
<keyword evidence="1" id="KW-0456">Lyase</keyword>
<dbReference type="PANTHER" id="PTHR43172:SF1">
    <property type="entry name" value="ADENYLOSUCCINATE LYASE"/>
    <property type="match status" value="1"/>
</dbReference>
<name>A0A158Q3G4_DRAME</name>
<dbReference type="InterPro" id="IPR019468">
    <property type="entry name" value="AdenyloSucc_lyase_C"/>
</dbReference>
<reference evidence="4" key="1">
    <citation type="submission" date="2016-04" db="UniProtKB">
        <authorList>
            <consortium name="WormBaseParasite"/>
        </authorList>
    </citation>
    <scope>IDENTIFICATION</scope>
</reference>
<dbReference type="InterPro" id="IPR020557">
    <property type="entry name" value="Fumarate_lyase_CS"/>
</dbReference>
<accession>A0A158Q3G4</accession>
<evidence type="ECO:0000259" key="2">
    <source>
        <dbReference type="SMART" id="SM00998"/>
    </source>
</evidence>
<feature type="domain" description="Adenylosuccinate lyase C-terminal" evidence="2">
    <location>
        <begin position="351"/>
        <end position="433"/>
    </location>
</feature>
<dbReference type="InterPro" id="IPR022761">
    <property type="entry name" value="Fumarate_lyase_N"/>
</dbReference>
<evidence type="ECO:0000256" key="1">
    <source>
        <dbReference type="ARBA" id="ARBA00023239"/>
    </source>
</evidence>
<proteinExistence type="predicted"/>
<dbReference type="PROSITE" id="PS00163">
    <property type="entry name" value="FUMARATE_LYASES"/>
    <property type="match status" value="1"/>
</dbReference>
<organism evidence="3 4">
    <name type="scientific">Dracunculus medinensis</name>
    <name type="common">Guinea worm</name>
    <dbReference type="NCBI Taxonomy" id="318479"/>
    <lineage>
        <taxon>Eukaryota</taxon>
        <taxon>Metazoa</taxon>
        <taxon>Ecdysozoa</taxon>
        <taxon>Nematoda</taxon>
        <taxon>Chromadorea</taxon>
        <taxon>Rhabditida</taxon>
        <taxon>Spirurina</taxon>
        <taxon>Dracunculoidea</taxon>
        <taxon>Dracunculidae</taxon>
        <taxon>Dracunculus</taxon>
    </lineage>
</organism>
<dbReference type="InterPro" id="IPR008948">
    <property type="entry name" value="L-Aspartase-like"/>
</dbReference>
<dbReference type="GO" id="GO:0005829">
    <property type="term" value="C:cytosol"/>
    <property type="evidence" value="ECO:0007669"/>
    <property type="project" value="TreeGrafter"/>
</dbReference>
<dbReference type="Pfam" id="PF00206">
    <property type="entry name" value="Lyase_1"/>
    <property type="match status" value="1"/>
</dbReference>
<evidence type="ECO:0000313" key="4">
    <source>
        <dbReference type="WBParaSite" id="DME_0000234301-mRNA-1"/>
    </source>
</evidence>
<dbReference type="GO" id="GO:0044208">
    <property type="term" value="P:'de novo' AMP biosynthetic process"/>
    <property type="evidence" value="ECO:0007669"/>
    <property type="project" value="TreeGrafter"/>
</dbReference>